<gene>
    <name evidence="1" type="ORF">I2H36_02350</name>
</gene>
<keyword evidence="2" id="KW-1185">Reference proteome</keyword>
<protein>
    <submittedName>
        <fullName evidence="1">Uncharacterized protein</fullName>
    </submittedName>
</protein>
<dbReference type="Proteomes" id="UP000611708">
    <property type="component" value="Unassembled WGS sequence"/>
</dbReference>
<evidence type="ECO:0000313" key="1">
    <source>
        <dbReference type="EMBL" id="MBF9194866.1"/>
    </source>
</evidence>
<accession>A0ABS0HNL0</accession>
<dbReference type="EMBL" id="JADQDN010000001">
    <property type="protein sequence ID" value="MBF9194866.1"/>
    <property type="molecule type" value="Genomic_DNA"/>
</dbReference>
<evidence type="ECO:0000313" key="2">
    <source>
        <dbReference type="Proteomes" id="UP000611708"/>
    </source>
</evidence>
<proteinExistence type="predicted"/>
<reference evidence="1 2" key="1">
    <citation type="submission" date="2020-11" db="EMBL/GenBank/DDBJ databases">
        <authorList>
            <person name="Kim M.K."/>
        </authorList>
    </citation>
    <scope>NUCLEOTIDE SEQUENCE [LARGE SCALE GENOMIC DNA]</scope>
    <source>
        <strain evidence="1 2">BT290</strain>
    </source>
</reference>
<organism evidence="1 2">
    <name type="scientific">Microvirga terrestris</name>
    <dbReference type="NCBI Taxonomy" id="2791024"/>
    <lineage>
        <taxon>Bacteria</taxon>
        <taxon>Pseudomonadati</taxon>
        <taxon>Pseudomonadota</taxon>
        <taxon>Alphaproteobacteria</taxon>
        <taxon>Hyphomicrobiales</taxon>
        <taxon>Methylobacteriaceae</taxon>
        <taxon>Microvirga</taxon>
    </lineage>
</organism>
<dbReference type="RefSeq" id="WP_196262273.1">
    <property type="nucleotide sequence ID" value="NZ_JADQDN010000001.1"/>
</dbReference>
<sequence>MSQPCTTLGDAEARPPPCRDFVEQQIVRAYVRLMFTPDQGNGSRTITIMRIGSLDVRLTEHHQNYDLPTFPPLWVELYSPESNSIIAYCGCYEFDEDELDSAVELALSAYARLASLQ</sequence>
<comment type="caution">
    <text evidence="1">The sequence shown here is derived from an EMBL/GenBank/DDBJ whole genome shotgun (WGS) entry which is preliminary data.</text>
</comment>
<name>A0ABS0HNL0_9HYPH</name>